<dbReference type="RefSeq" id="WP_027271307.1">
    <property type="nucleotide sequence ID" value="NZ_CAAAJE010000016.1"/>
</dbReference>
<comment type="caution">
    <text evidence="1">The sequence shown here is derived from an EMBL/GenBank/DDBJ whole genome shotgun (WGS) entry which is preliminary data.</text>
</comment>
<protein>
    <submittedName>
        <fullName evidence="1">Uncharacterized protein</fullName>
    </submittedName>
</protein>
<accession>A0A0W0YIW4</accession>
<dbReference type="Proteomes" id="UP000054621">
    <property type="component" value="Unassembled WGS sequence"/>
</dbReference>
<organism evidence="1 2">
    <name type="scientific">Legionella sainthelensi</name>
    <dbReference type="NCBI Taxonomy" id="28087"/>
    <lineage>
        <taxon>Bacteria</taxon>
        <taxon>Pseudomonadati</taxon>
        <taxon>Pseudomonadota</taxon>
        <taxon>Gammaproteobacteria</taxon>
        <taxon>Legionellales</taxon>
        <taxon>Legionellaceae</taxon>
        <taxon>Legionella</taxon>
    </lineage>
</organism>
<dbReference type="AlphaFoldDB" id="A0A0W0YIW4"/>
<gene>
    <name evidence="1" type="ORF">Lsai_1837</name>
</gene>
<evidence type="ECO:0000313" key="1">
    <source>
        <dbReference type="EMBL" id="KTD56860.1"/>
    </source>
</evidence>
<reference evidence="1 2" key="1">
    <citation type="submission" date="2015-11" db="EMBL/GenBank/DDBJ databases">
        <title>Genomic analysis of 38 Legionella species identifies large and diverse effector repertoires.</title>
        <authorList>
            <person name="Burstein D."/>
            <person name="Amaro F."/>
            <person name="Zusman T."/>
            <person name="Lifshitz Z."/>
            <person name="Cohen O."/>
            <person name="Gilbert J.A."/>
            <person name="Pupko T."/>
            <person name="Shuman H.A."/>
            <person name="Segal G."/>
        </authorList>
    </citation>
    <scope>NUCLEOTIDE SEQUENCE [LARGE SCALE GENOMIC DNA]</scope>
    <source>
        <strain evidence="1 2">Mt.St.Helens-4</strain>
    </source>
</reference>
<evidence type="ECO:0000313" key="2">
    <source>
        <dbReference type="Proteomes" id="UP000054621"/>
    </source>
</evidence>
<name>A0A0W0YIW4_9GAMM</name>
<proteinExistence type="predicted"/>
<dbReference type="EMBL" id="LNYV01000029">
    <property type="protein sequence ID" value="KTD56860.1"/>
    <property type="molecule type" value="Genomic_DNA"/>
</dbReference>
<dbReference type="PATRIC" id="fig|28087.4.peg.1968"/>
<sequence length="67" mass="7729">MNLFVKQFSEALNVYLGDLYVERRISESQVQGMGHLSRLFDEMKIFTAEAIAEAYDQSMSQIISKHI</sequence>